<evidence type="ECO:0000256" key="9">
    <source>
        <dbReference type="SAM" id="MobiDB-lite"/>
    </source>
</evidence>
<feature type="region of interest" description="Disordered" evidence="9">
    <location>
        <begin position="648"/>
        <end position="671"/>
    </location>
</feature>
<dbReference type="InterPro" id="IPR016024">
    <property type="entry name" value="ARM-type_fold"/>
</dbReference>
<dbReference type="GO" id="GO:0003723">
    <property type="term" value="F:RNA binding"/>
    <property type="evidence" value="ECO:0007669"/>
    <property type="project" value="InterPro"/>
</dbReference>
<dbReference type="GO" id="GO:0030170">
    <property type="term" value="F:pyridoxal phosphate binding"/>
    <property type="evidence" value="ECO:0007669"/>
    <property type="project" value="InterPro"/>
</dbReference>
<dbReference type="GO" id="GO:0005737">
    <property type="term" value="C:cytoplasm"/>
    <property type="evidence" value="ECO:0007669"/>
    <property type="project" value="TreeGrafter"/>
</dbReference>
<dbReference type="SUPFAM" id="SSF53383">
    <property type="entry name" value="PLP-dependent transferases"/>
    <property type="match status" value="1"/>
</dbReference>
<dbReference type="Gene3D" id="3.90.1150.170">
    <property type="match status" value="1"/>
</dbReference>
<evidence type="ECO:0000256" key="6">
    <source>
        <dbReference type="ARBA" id="ARBA00023239"/>
    </source>
</evidence>
<dbReference type="GO" id="GO:0016831">
    <property type="term" value="F:carboxy-lyase activity"/>
    <property type="evidence" value="ECO:0007669"/>
    <property type="project" value="UniProtKB-KW"/>
</dbReference>
<dbReference type="RefSeq" id="XP_033400257.1">
    <property type="nucleotide sequence ID" value="XM_033545608.1"/>
</dbReference>
<dbReference type="PROSITE" id="PS00392">
    <property type="entry name" value="DDC_GAD_HDC_YDC"/>
    <property type="match status" value="1"/>
</dbReference>
<dbReference type="Proteomes" id="UP000799438">
    <property type="component" value="Unassembled WGS sequence"/>
</dbReference>
<keyword evidence="6" id="KW-0456">Lyase</keyword>
<dbReference type="Gene3D" id="1.25.10.10">
    <property type="entry name" value="Leucine-rich Repeat Variant"/>
    <property type="match status" value="2"/>
</dbReference>
<comment type="cofactor">
    <cofactor evidence="1 8">
        <name>pyridoxal 5'-phosphate</name>
        <dbReference type="ChEBI" id="CHEBI:597326"/>
    </cofactor>
</comment>
<dbReference type="GO" id="GO:0019752">
    <property type="term" value="P:carboxylic acid metabolic process"/>
    <property type="evidence" value="ECO:0007669"/>
    <property type="project" value="InterPro"/>
</dbReference>
<dbReference type="InterPro" id="IPR001313">
    <property type="entry name" value="Pumilio_RNA-bd_rpt"/>
</dbReference>
<organism evidence="10 11">
    <name type="scientific">Aplosporella prunicola CBS 121167</name>
    <dbReference type="NCBI Taxonomy" id="1176127"/>
    <lineage>
        <taxon>Eukaryota</taxon>
        <taxon>Fungi</taxon>
        <taxon>Dikarya</taxon>
        <taxon>Ascomycota</taxon>
        <taxon>Pezizomycotina</taxon>
        <taxon>Dothideomycetes</taxon>
        <taxon>Dothideomycetes incertae sedis</taxon>
        <taxon>Botryosphaeriales</taxon>
        <taxon>Aplosporellaceae</taxon>
        <taxon>Aplosporella</taxon>
    </lineage>
</organism>
<gene>
    <name evidence="10" type="ORF">K452DRAFT_349637</name>
</gene>
<evidence type="ECO:0000256" key="3">
    <source>
        <dbReference type="ARBA" id="ARBA00022737"/>
    </source>
</evidence>
<feature type="modified residue" description="N6-(pyridoxal phosphate)lysine" evidence="8">
    <location>
        <position position="1066"/>
    </location>
</feature>
<evidence type="ECO:0000256" key="4">
    <source>
        <dbReference type="ARBA" id="ARBA00022793"/>
    </source>
</evidence>
<accession>A0A6A6BMQ9</accession>
<dbReference type="SMART" id="SM00025">
    <property type="entry name" value="Pumilio"/>
    <property type="match status" value="7"/>
</dbReference>
<evidence type="ECO:0000256" key="1">
    <source>
        <dbReference type="ARBA" id="ARBA00001933"/>
    </source>
</evidence>
<dbReference type="Gene3D" id="3.40.640.10">
    <property type="entry name" value="Type I PLP-dependent aspartate aminotransferase-like (Major domain)"/>
    <property type="match status" value="1"/>
</dbReference>
<evidence type="ECO:0000256" key="5">
    <source>
        <dbReference type="ARBA" id="ARBA00022898"/>
    </source>
</evidence>
<comment type="similarity">
    <text evidence="2">Belongs to the group II decarboxylase family.</text>
</comment>
<name>A0A6A6BMQ9_9PEZI</name>
<dbReference type="InterPro" id="IPR021115">
    <property type="entry name" value="Pyridoxal-P_BS"/>
</dbReference>
<evidence type="ECO:0000256" key="2">
    <source>
        <dbReference type="ARBA" id="ARBA00009533"/>
    </source>
</evidence>
<evidence type="ECO:0000256" key="8">
    <source>
        <dbReference type="PIRSR" id="PIRSR602129-50"/>
    </source>
</evidence>
<feature type="compositionally biased region" description="Basic residues" evidence="9">
    <location>
        <begin position="1"/>
        <end position="19"/>
    </location>
</feature>
<keyword evidence="3" id="KW-0677">Repeat</keyword>
<evidence type="ECO:0000313" key="11">
    <source>
        <dbReference type="Proteomes" id="UP000799438"/>
    </source>
</evidence>
<feature type="compositionally biased region" description="Basic and acidic residues" evidence="9">
    <location>
        <begin position="20"/>
        <end position="37"/>
    </location>
</feature>
<dbReference type="Pfam" id="PF00282">
    <property type="entry name" value="Pyridoxal_deC"/>
    <property type="match status" value="1"/>
</dbReference>
<protein>
    <recommendedName>
        <fullName evidence="12">Nucleolar protein 9</fullName>
    </recommendedName>
</protein>
<evidence type="ECO:0008006" key="12">
    <source>
        <dbReference type="Google" id="ProtNLM"/>
    </source>
</evidence>
<dbReference type="Pfam" id="PF22493">
    <property type="entry name" value="PUF_NOP9"/>
    <property type="match status" value="1"/>
</dbReference>
<sequence length="1249" mass="137560">MPKENRKRGRRDERKKRKLDHQPEEELVQETKRHKLEDNDDYLPLADGNGEEAYTPGAAEDQQPPGEIVFYGMLDEEEQEYFKRADEMLELNQFGDAEERDLFLANVYREADGKELKIANSQSCSRLMERLIQLSNTKQLKQLFQKFSGHFLNLVQHRFASHCCEALFIQCAPIVTEEIISPPEDDYMDPQDVQVSMENLFLYAINELEGNLGYLMTDRFASHALRVLLVVLAGEPLARSSHRSLLQSKKKEKITVARAEKQSENLLEKRSIPGSFMTALEKMINGSVAGLDSTYLRALATHPTGNPVLQLLVQLELTQFGKQRAKDESSIIRTLLPDDPIEDGTDSAKFINGLVYDPVGSRLLETLIEFSPGKMFKALYRGFFKERIGSLARNEIASYVASKMLERLSKEDLDDAKDLILPQIPGLVDRNRTAIIRTLIERCAARSVETSDIAKALETAYSGPNGFDIARLLKLGEAAAVDGANTNGHGKAGQPSPDKLHGSLLAQTMLTVPGPLSTLIFDSLVRLGAPLACNMAKSATATRALQGALTSPLATIIFRRKMIQKFYGHVGELALDPSASRVVDAIWEGTHGLAFIRERIAEELAENEAALRESHVGRKVWRNWKMDLYKRRRSEWVSQSRNNAGSDAFVGFPDEKAEGRPSKAAGGGKKSGIELARARHAAAKAKKEKSKAVTQNPLTRRDLSVIDKHVAPSRNAFCNCDPASSDSLFFLRVKSYPIPTLTPLPIMTMNGTAPARADEVAELLDAVQKLIIPFIRAADRDAPNKATGHSIPVEGSAPRTALVEHHPPKELEPLLKLQLPEDGEGKDGLLEVVQRVLQYSVNTWDQGFMDKLYASTNAVGVVSELILAVLNTNVHVYQVSPALTLIEKHTTERLAELFGLTGPHSGGISQPGGSASNSSSIVIARNTLFPETKENGIGAQRFVLFTSDHGHYSLEKAAQMFGFGSKAVRSVPVLADGRMNVEELEKMVNAAKQAGETPFYVNATAGTTVMGSYDPIDDIANVCERHSLWLHVDGSWGGPVAFNAELRKDRLKGVERADSIAVTPHKMLSVPVTCSFLLGKDMRQFWKAMTLPAGYLFHNDPTSADIYDLADLTPQCGRKADSLKLHLSWVYYGMAGLSAHVGRAFTRAQQLYDLLVASPNAVLVSSQPLPCLQVCFYWAKGGQLDADSEVNSRRTIEMAHRLVGRGWMVDFAPGARGKFFRVVVSGGTLESSIEGLVKAIEEVGQEVSA</sequence>
<dbReference type="InterPro" id="IPR015421">
    <property type="entry name" value="PyrdxlP-dep_Trfase_major"/>
</dbReference>
<proteinExistence type="inferred from homology"/>
<dbReference type="InterPro" id="IPR002129">
    <property type="entry name" value="PyrdxlP-dep_de-COase"/>
</dbReference>
<dbReference type="GeneID" id="54303116"/>
<evidence type="ECO:0000313" key="10">
    <source>
        <dbReference type="EMBL" id="KAF2144545.1"/>
    </source>
</evidence>
<dbReference type="AlphaFoldDB" id="A0A6A6BMQ9"/>
<reference evidence="10" key="1">
    <citation type="journal article" date="2020" name="Stud. Mycol.">
        <title>101 Dothideomycetes genomes: a test case for predicting lifestyles and emergence of pathogens.</title>
        <authorList>
            <person name="Haridas S."/>
            <person name="Albert R."/>
            <person name="Binder M."/>
            <person name="Bloem J."/>
            <person name="Labutti K."/>
            <person name="Salamov A."/>
            <person name="Andreopoulos B."/>
            <person name="Baker S."/>
            <person name="Barry K."/>
            <person name="Bills G."/>
            <person name="Bluhm B."/>
            <person name="Cannon C."/>
            <person name="Castanera R."/>
            <person name="Culley D."/>
            <person name="Daum C."/>
            <person name="Ezra D."/>
            <person name="Gonzalez J."/>
            <person name="Henrissat B."/>
            <person name="Kuo A."/>
            <person name="Liang C."/>
            <person name="Lipzen A."/>
            <person name="Lutzoni F."/>
            <person name="Magnuson J."/>
            <person name="Mondo S."/>
            <person name="Nolan M."/>
            <person name="Ohm R."/>
            <person name="Pangilinan J."/>
            <person name="Park H.-J."/>
            <person name="Ramirez L."/>
            <person name="Alfaro M."/>
            <person name="Sun H."/>
            <person name="Tritt A."/>
            <person name="Yoshinaga Y."/>
            <person name="Zwiers L.-H."/>
            <person name="Turgeon B."/>
            <person name="Goodwin S."/>
            <person name="Spatafora J."/>
            <person name="Crous P."/>
            <person name="Grigoriev I."/>
        </authorList>
    </citation>
    <scope>NUCLEOTIDE SEQUENCE</scope>
    <source>
        <strain evidence="10">CBS 121167</strain>
    </source>
</reference>
<feature type="region of interest" description="Disordered" evidence="9">
    <location>
        <begin position="1"/>
        <end position="64"/>
    </location>
</feature>
<dbReference type="PANTHER" id="PTHR45677">
    <property type="entry name" value="GLUTAMATE DECARBOXYLASE-RELATED"/>
    <property type="match status" value="1"/>
</dbReference>
<dbReference type="OrthoDB" id="392571at2759"/>
<evidence type="ECO:0000256" key="7">
    <source>
        <dbReference type="ARBA" id="ARBA00024893"/>
    </source>
</evidence>
<keyword evidence="4" id="KW-0210">Decarboxylase</keyword>
<dbReference type="InterPro" id="IPR011989">
    <property type="entry name" value="ARM-like"/>
</dbReference>
<keyword evidence="5 8" id="KW-0663">Pyridoxal phosphate</keyword>
<dbReference type="EMBL" id="ML995479">
    <property type="protein sequence ID" value="KAF2144545.1"/>
    <property type="molecule type" value="Genomic_DNA"/>
</dbReference>
<dbReference type="InterPro" id="IPR015424">
    <property type="entry name" value="PyrdxlP-dep_Trfase"/>
</dbReference>
<dbReference type="SUPFAM" id="SSF48371">
    <property type="entry name" value="ARM repeat"/>
    <property type="match status" value="1"/>
</dbReference>
<dbReference type="PANTHER" id="PTHR45677:SF8">
    <property type="entry name" value="CYSTEINE SULFINIC ACID DECARBOXYLASE"/>
    <property type="match status" value="1"/>
</dbReference>
<comment type="function">
    <text evidence="7">RNA-binding nucleolar protein required for pre-rRNA processing. Involved in production of 18S rRNA and assembly of small ribosomal subunit.</text>
</comment>
<keyword evidence="11" id="KW-1185">Reference proteome</keyword>